<name>A0A8D8DH13_CULPI</name>
<evidence type="ECO:0000256" key="1">
    <source>
        <dbReference type="SAM" id="Phobius"/>
    </source>
</evidence>
<accession>A0A8D8DH13</accession>
<feature type="transmembrane region" description="Helical" evidence="1">
    <location>
        <begin position="6"/>
        <end position="31"/>
    </location>
</feature>
<keyword evidence="1" id="KW-0812">Transmembrane</keyword>
<sequence length="105" mass="12054">MNLSDRPLFFSVCLLHGVRQLCLLCALVWFCTARNFGEMRRVWNRTLGKTSCTLGANQCHFTRRQTCRLQSQSWRAVWTVAIALAHAQKVQIGLPLCGLRDHLPR</sequence>
<protein>
    <submittedName>
        <fullName evidence="2">(northern house mosquito) hypothetical protein</fullName>
    </submittedName>
</protein>
<keyword evidence="1" id="KW-0472">Membrane</keyword>
<proteinExistence type="predicted"/>
<evidence type="ECO:0000313" key="2">
    <source>
        <dbReference type="EMBL" id="CAG6512282.1"/>
    </source>
</evidence>
<keyword evidence="1" id="KW-1133">Transmembrane helix</keyword>
<dbReference type="AlphaFoldDB" id="A0A8D8DH13"/>
<organism evidence="2">
    <name type="scientific">Culex pipiens</name>
    <name type="common">House mosquito</name>
    <dbReference type="NCBI Taxonomy" id="7175"/>
    <lineage>
        <taxon>Eukaryota</taxon>
        <taxon>Metazoa</taxon>
        <taxon>Ecdysozoa</taxon>
        <taxon>Arthropoda</taxon>
        <taxon>Hexapoda</taxon>
        <taxon>Insecta</taxon>
        <taxon>Pterygota</taxon>
        <taxon>Neoptera</taxon>
        <taxon>Endopterygota</taxon>
        <taxon>Diptera</taxon>
        <taxon>Nematocera</taxon>
        <taxon>Culicoidea</taxon>
        <taxon>Culicidae</taxon>
        <taxon>Culicinae</taxon>
        <taxon>Culicini</taxon>
        <taxon>Culex</taxon>
        <taxon>Culex</taxon>
    </lineage>
</organism>
<dbReference type="EMBL" id="HBUE01270601">
    <property type="protein sequence ID" value="CAG6563735.1"/>
    <property type="molecule type" value="Transcribed_RNA"/>
</dbReference>
<reference evidence="2" key="1">
    <citation type="submission" date="2021-05" db="EMBL/GenBank/DDBJ databases">
        <authorList>
            <person name="Alioto T."/>
            <person name="Alioto T."/>
            <person name="Gomez Garrido J."/>
        </authorList>
    </citation>
    <scope>NUCLEOTIDE SEQUENCE</scope>
</reference>
<dbReference type="EMBL" id="HBUE01165314">
    <property type="protein sequence ID" value="CAG6512282.1"/>
    <property type="molecule type" value="Transcribed_RNA"/>
</dbReference>